<dbReference type="InterPro" id="IPR001189">
    <property type="entry name" value="Mn/Fe_SOD"/>
</dbReference>
<dbReference type="InterPro" id="IPR019832">
    <property type="entry name" value="Mn/Fe_SOD_C"/>
</dbReference>
<dbReference type="InterPro" id="IPR036314">
    <property type="entry name" value="SOD_C_sf"/>
</dbReference>
<dbReference type="FunFam" id="1.10.287.990:FF:000001">
    <property type="entry name" value="Superoxide dismutase"/>
    <property type="match status" value="1"/>
</dbReference>
<evidence type="ECO:0000259" key="6">
    <source>
        <dbReference type="Pfam" id="PF02777"/>
    </source>
</evidence>
<evidence type="ECO:0000313" key="8">
    <source>
        <dbReference type="Proteomes" id="UP000310334"/>
    </source>
</evidence>
<keyword evidence="4" id="KW-0560">Oxidoreductase</keyword>
<evidence type="ECO:0000256" key="1">
    <source>
        <dbReference type="ARBA" id="ARBA00008714"/>
    </source>
</evidence>
<comment type="caution">
    <text evidence="7">The sequence shown here is derived from an EMBL/GenBank/DDBJ whole genome shotgun (WGS) entry which is preliminary data.</text>
</comment>
<dbReference type="PANTHER" id="PTHR11404">
    <property type="entry name" value="SUPEROXIDE DISMUTASE 2"/>
    <property type="match status" value="1"/>
</dbReference>
<protein>
    <recommendedName>
        <fullName evidence="2">superoxide dismutase</fullName>
        <ecNumber evidence="2">1.15.1.1</ecNumber>
    </recommendedName>
</protein>
<dbReference type="PROSITE" id="PS00088">
    <property type="entry name" value="SOD_MN"/>
    <property type="match status" value="1"/>
</dbReference>
<evidence type="ECO:0000313" key="7">
    <source>
        <dbReference type="EMBL" id="THF75319.1"/>
    </source>
</evidence>
<name>A0A4S4BL83_9BACI</name>
<dbReference type="EMBL" id="SSNT01000028">
    <property type="protein sequence ID" value="THF75319.1"/>
    <property type="molecule type" value="Genomic_DNA"/>
</dbReference>
<dbReference type="EC" id="1.15.1.1" evidence="2"/>
<dbReference type="AlphaFoldDB" id="A0A4S4BL83"/>
<accession>A0A4S4BL83</accession>
<dbReference type="SUPFAM" id="SSF54719">
    <property type="entry name" value="Fe,Mn superoxide dismutase (SOD), C-terminal domain"/>
    <property type="match status" value="1"/>
</dbReference>
<dbReference type="FunFam" id="3.55.40.20:FF:000004">
    <property type="entry name" value="Superoxide dismutase [Fe]"/>
    <property type="match status" value="1"/>
</dbReference>
<dbReference type="GO" id="GO:0046872">
    <property type="term" value="F:metal ion binding"/>
    <property type="evidence" value="ECO:0007669"/>
    <property type="project" value="UniProtKB-KW"/>
</dbReference>
<dbReference type="PANTHER" id="PTHR11404:SF6">
    <property type="entry name" value="SUPEROXIDE DISMUTASE [MN], MITOCHONDRIAL"/>
    <property type="match status" value="1"/>
</dbReference>
<dbReference type="Pfam" id="PF02777">
    <property type="entry name" value="Sod_Fe_C"/>
    <property type="match status" value="1"/>
</dbReference>
<gene>
    <name evidence="7" type="ORF">E6W99_24020</name>
</gene>
<dbReference type="OrthoDB" id="9803125at2"/>
<dbReference type="Pfam" id="PF00081">
    <property type="entry name" value="Sod_Fe_N"/>
    <property type="match status" value="1"/>
</dbReference>
<dbReference type="PRINTS" id="PR01703">
    <property type="entry name" value="MNSODISMTASE"/>
</dbReference>
<dbReference type="GO" id="GO:0004784">
    <property type="term" value="F:superoxide dismutase activity"/>
    <property type="evidence" value="ECO:0007669"/>
    <property type="project" value="UniProtKB-EC"/>
</dbReference>
<evidence type="ECO:0000256" key="3">
    <source>
        <dbReference type="ARBA" id="ARBA00022723"/>
    </source>
</evidence>
<sequence length="296" mass="35311">MRQWCEDILENLHLNHDELRETNNSVTLDELKEKFIQFQEELSGEDPIEINEIYEQANELYLQLEDHFERNDYNISDKTDRIQNQADHVVPIGGHILPPLPYRYDALQPYIDKEIMRIHHDKHHKSYVEGLNKAEKEMEKARSSNNFDLIKHWEREAAFNGAGHYLHTIFWTIMSPSGGGQPSGMLLQQINQSFGSFEKFKKHFTEAANNVEGGGWAILVWSPRSRRLEILQAEKHQNLSQWDVVPILVLDVWEHAYYLQYKNERKKYIDNWWKIVNWKEAERRYNEAQKLKWQPL</sequence>
<dbReference type="Proteomes" id="UP000310334">
    <property type="component" value="Unassembled WGS sequence"/>
</dbReference>
<reference evidence="7 8" key="1">
    <citation type="submission" date="2019-04" db="EMBL/GenBank/DDBJ databases">
        <title>Bacillus sediminilitoris sp. nov., isolated from a tidal flat sediment on the East China Sea.</title>
        <authorList>
            <person name="Wei Y."/>
            <person name="Mao H."/>
            <person name="Fang J."/>
        </authorList>
    </citation>
    <scope>NUCLEOTIDE SEQUENCE [LARGE SCALE GENOMIC DNA]</scope>
    <source>
        <strain evidence="7 8">DSL-17</strain>
    </source>
</reference>
<dbReference type="Gene3D" id="3.55.40.20">
    <property type="entry name" value="Iron/manganese superoxide dismutase, C-terminal domain"/>
    <property type="match status" value="1"/>
</dbReference>
<keyword evidence="3" id="KW-0479">Metal-binding</keyword>
<dbReference type="InterPro" id="IPR019831">
    <property type="entry name" value="Mn/Fe_SOD_N"/>
</dbReference>
<proteinExistence type="inferred from homology"/>
<dbReference type="SUPFAM" id="SSF46609">
    <property type="entry name" value="Fe,Mn superoxide dismutase (SOD), N-terminal domain"/>
    <property type="match status" value="1"/>
</dbReference>
<dbReference type="Gene3D" id="1.10.287.990">
    <property type="entry name" value="Fe,Mn superoxide dismutase (SOD) domain"/>
    <property type="match status" value="1"/>
</dbReference>
<dbReference type="InterPro" id="IPR019833">
    <property type="entry name" value="Mn/Fe_SOD_BS"/>
</dbReference>
<comment type="similarity">
    <text evidence="1">Belongs to the iron/manganese superoxide dismutase family.</text>
</comment>
<evidence type="ECO:0000256" key="4">
    <source>
        <dbReference type="ARBA" id="ARBA00023002"/>
    </source>
</evidence>
<dbReference type="InterPro" id="IPR050265">
    <property type="entry name" value="Fe/Mn_Superoxide_Dismutase"/>
</dbReference>
<feature type="domain" description="Manganese/iron superoxide dismutase C-terminal" evidence="6">
    <location>
        <begin position="182"/>
        <end position="284"/>
    </location>
</feature>
<dbReference type="InterPro" id="IPR036324">
    <property type="entry name" value="Mn/Fe_SOD_N_sf"/>
</dbReference>
<evidence type="ECO:0000256" key="2">
    <source>
        <dbReference type="ARBA" id="ARBA00012682"/>
    </source>
</evidence>
<feature type="domain" description="Manganese/iron superoxide dismutase N-terminal" evidence="5">
    <location>
        <begin position="95"/>
        <end position="175"/>
    </location>
</feature>
<keyword evidence="8" id="KW-1185">Reference proteome</keyword>
<organism evidence="7 8">
    <name type="scientific">Metabacillus sediminilitoris</name>
    <dbReference type="NCBI Taxonomy" id="2567941"/>
    <lineage>
        <taxon>Bacteria</taxon>
        <taxon>Bacillati</taxon>
        <taxon>Bacillota</taxon>
        <taxon>Bacilli</taxon>
        <taxon>Bacillales</taxon>
        <taxon>Bacillaceae</taxon>
        <taxon>Metabacillus</taxon>
    </lineage>
</organism>
<evidence type="ECO:0000259" key="5">
    <source>
        <dbReference type="Pfam" id="PF00081"/>
    </source>
</evidence>